<keyword evidence="3" id="KW-0677">Repeat</keyword>
<dbReference type="PRINTS" id="PR00320">
    <property type="entry name" value="GPROTEINBRPT"/>
</dbReference>
<feature type="compositionally biased region" description="Low complexity" evidence="6">
    <location>
        <begin position="247"/>
        <end position="263"/>
    </location>
</feature>
<reference evidence="8 9" key="1">
    <citation type="submission" date="2024-02" db="EMBL/GenBank/DDBJ databases">
        <authorList>
            <person name="Daric V."/>
            <person name="Darras S."/>
        </authorList>
    </citation>
    <scope>NUCLEOTIDE SEQUENCE [LARGE SCALE GENOMIC DNA]</scope>
</reference>
<feature type="region of interest" description="Disordered" evidence="6">
    <location>
        <begin position="217"/>
        <end position="263"/>
    </location>
</feature>
<proteinExistence type="inferred from homology"/>
<dbReference type="CDD" id="cd00200">
    <property type="entry name" value="WD40"/>
    <property type="match status" value="1"/>
</dbReference>
<keyword evidence="9" id="KW-1185">Reference proteome</keyword>
<dbReference type="PROSITE" id="PS50294">
    <property type="entry name" value="WD_REPEATS_REGION"/>
    <property type="match status" value="2"/>
</dbReference>
<feature type="repeat" description="WD" evidence="4">
    <location>
        <begin position="315"/>
        <end position="346"/>
    </location>
</feature>
<feature type="coiled-coil region" evidence="5">
    <location>
        <begin position="146"/>
        <end position="201"/>
    </location>
</feature>
<evidence type="ECO:0000256" key="4">
    <source>
        <dbReference type="PROSITE-ProRule" id="PRU00221"/>
    </source>
</evidence>
<feature type="repeat" description="WD" evidence="4">
    <location>
        <begin position="401"/>
        <end position="442"/>
    </location>
</feature>
<feature type="domain" description="Autophagy-related protein 16" evidence="7">
    <location>
        <begin position="22"/>
        <end position="214"/>
    </location>
</feature>
<dbReference type="PANTHER" id="PTHR19878:SF8">
    <property type="entry name" value="AUTOPHAGY-RELATED 16, ISOFORM F"/>
    <property type="match status" value="1"/>
</dbReference>
<dbReference type="Proteomes" id="UP001642483">
    <property type="component" value="Unassembled WGS sequence"/>
</dbReference>
<dbReference type="InterPro" id="IPR013923">
    <property type="entry name" value="Autophagy-rel_prot_16_dom"/>
</dbReference>
<keyword evidence="5" id="KW-0175">Coiled coil</keyword>
<dbReference type="InterPro" id="IPR019775">
    <property type="entry name" value="WD40_repeat_CS"/>
</dbReference>
<dbReference type="PANTHER" id="PTHR19878">
    <property type="entry name" value="AUTOPHAGY PROTEIN 16-LIKE"/>
    <property type="match status" value="1"/>
</dbReference>
<dbReference type="SMART" id="SM00320">
    <property type="entry name" value="WD40"/>
    <property type="match status" value="7"/>
</dbReference>
<dbReference type="PROSITE" id="PS50082">
    <property type="entry name" value="WD_REPEATS_2"/>
    <property type="match status" value="3"/>
</dbReference>
<evidence type="ECO:0000313" key="8">
    <source>
        <dbReference type="EMBL" id="CAK8693881.1"/>
    </source>
</evidence>
<keyword evidence="2 4" id="KW-0853">WD repeat</keyword>
<name>A0ABP0GQ46_CLALP</name>
<gene>
    <name evidence="8" type="ORF">CVLEPA_LOCUS27170</name>
</gene>
<dbReference type="Gene3D" id="1.20.5.170">
    <property type="match status" value="1"/>
</dbReference>
<sequence>MMPTLSVFDENNMASDYKNVVLKQLEERNKLFDKFSELINSHSSLYESNKELKKANLQYKVDIEKVKDENQDLCNKVQTGVSVAERSEQFTALEQKLFKVQEELTEVHRTKGARAQQIIDLNLALQEKEKEASSNIDVVCAKDEMITALKAQVSSMEQELNDLKQANQTVNDEYQALNITYLAIEEKLKKCQLENRNLIERWMNLKHVEAQALNTENNQFKRTTSTKAVSLETQSETSQSATRRDSASSPQASPSAQSSLSPPVAVTLKQRFSDFFSGRSLRHPDDEIHSGHALGYASTHSSAIVCLPQEAVSKWAAHENEVTATRFSLSGGRLATGGSDRLIHLWTFAGDKSRLQYTLRGCNGGVTSIDFDPQEQCLAAGCNDYSTKVFSLITQRLKVCLTGHNGKVLSSRFLGSQVRLASGGSDRTVKVWDLKTGGCTRTFMAGSSCNEIVAVDSADCLASGHFDRKIRVWDIRAGSHAVNEIDVSGRVTSLDMPLDKTSMICCTKDHTLELVDLRKASVLKVFSDDSFRVATDQTRCAFSTDGRYVCGLSSDGSVLSWDVDTGSLATCTREHNDPVISCCWIGGRLVTGDKNKQCILWSDS</sequence>
<dbReference type="CDD" id="cd22887">
    <property type="entry name" value="Atg16_CCD"/>
    <property type="match status" value="1"/>
</dbReference>
<comment type="caution">
    <text evidence="8">The sequence shown here is derived from an EMBL/GenBank/DDBJ whole genome shotgun (WGS) entry which is preliminary data.</text>
</comment>
<protein>
    <recommendedName>
        <fullName evidence="7">Autophagy-related protein 16 domain-containing protein</fullName>
    </recommendedName>
</protein>
<evidence type="ECO:0000313" key="9">
    <source>
        <dbReference type="Proteomes" id="UP001642483"/>
    </source>
</evidence>
<evidence type="ECO:0000256" key="1">
    <source>
        <dbReference type="ARBA" id="ARBA00009271"/>
    </source>
</evidence>
<dbReference type="InterPro" id="IPR001680">
    <property type="entry name" value="WD40_rpt"/>
</dbReference>
<comment type="similarity">
    <text evidence="1">Belongs to the WD repeat ATG16 family.</text>
</comment>
<evidence type="ECO:0000256" key="2">
    <source>
        <dbReference type="ARBA" id="ARBA00022574"/>
    </source>
</evidence>
<dbReference type="SUPFAM" id="SSF50978">
    <property type="entry name" value="WD40 repeat-like"/>
    <property type="match status" value="1"/>
</dbReference>
<dbReference type="PROSITE" id="PS00678">
    <property type="entry name" value="WD_REPEATS_1"/>
    <property type="match status" value="1"/>
</dbReference>
<dbReference type="EMBL" id="CAWYQH010000141">
    <property type="protein sequence ID" value="CAK8693881.1"/>
    <property type="molecule type" value="Genomic_DNA"/>
</dbReference>
<dbReference type="InterPro" id="IPR015943">
    <property type="entry name" value="WD40/YVTN_repeat-like_dom_sf"/>
</dbReference>
<evidence type="ECO:0000256" key="5">
    <source>
        <dbReference type="SAM" id="Coils"/>
    </source>
</evidence>
<dbReference type="Gene3D" id="2.130.10.10">
    <property type="entry name" value="YVTN repeat-like/Quinoprotein amine dehydrogenase"/>
    <property type="match status" value="2"/>
</dbReference>
<dbReference type="InterPro" id="IPR036322">
    <property type="entry name" value="WD40_repeat_dom_sf"/>
</dbReference>
<dbReference type="InterPro" id="IPR020472">
    <property type="entry name" value="WD40_PAC1"/>
</dbReference>
<dbReference type="Pfam" id="PF00400">
    <property type="entry name" value="WD40"/>
    <property type="match status" value="5"/>
</dbReference>
<evidence type="ECO:0000256" key="3">
    <source>
        <dbReference type="ARBA" id="ARBA00022737"/>
    </source>
</evidence>
<evidence type="ECO:0000256" key="6">
    <source>
        <dbReference type="SAM" id="MobiDB-lite"/>
    </source>
</evidence>
<dbReference type="InterPro" id="IPR045160">
    <property type="entry name" value="ATG16"/>
</dbReference>
<evidence type="ECO:0000259" key="7">
    <source>
        <dbReference type="Pfam" id="PF08614"/>
    </source>
</evidence>
<feature type="compositionally biased region" description="Polar residues" evidence="6">
    <location>
        <begin position="217"/>
        <end position="241"/>
    </location>
</feature>
<organism evidence="8 9">
    <name type="scientific">Clavelina lepadiformis</name>
    <name type="common">Light-bulb sea squirt</name>
    <name type="synonym">Ascidia lepadiformis</name>
    <dbReference type="NCBI Taxonomy" id="159417"/>
    <lineage>
        <taxon>Eukaryota</taxon>
        <taxon>Metazoa</taxon>
        <taxon>Chordata</taxon>
        <taxon>Tunicata</taxon>
        <taxon>Ascidiacea</taxon>
        <taxon>Aplousobranchia</taxon>
        <taxon>Clavelinidae</taxon>
        <taxon>Clavelina</taxon>
    </lineage>
</organism>
<feature type="repeat" description="WD" evidence="4">
    <location>
        <begin position="461"/>
        <end position="483"/>
    </location>
</feature>
<dbReference type="Pfam" id="PF08614">
    <property type="entry name" value="ATG16"/>
    <property type="match status" value="1"/>
</dbReference>
<accession>A0ABP0GQ46</accession>